<evidence type="ECO:0000313" key="3">
    <source>
        <dbReference type="Proteomes" id="UP000316921"/>
    </source>
</evidence>
<keyword evidence="3" id="KW-1185">Reference proteome</keyword>
<organism evidence="2 3">
    <name type="scientific">Engelhardtia mirabilis</name>
    <dbReference type="NCBI Taxonomy" id="2528011"/>
    <lineage>
        <taxon>Bacteria</taxon>
        <taxon>Pseudomonadati</taxon>
        <taxon>Planctomycetota</taxon>
        <taxon>Planctomycetia</taxon>
        <taxon>Planctomycetia incertae sedis</taxon>
        <taxon>Engelhardtia</taxon>
    </lineage>
</organism>
<proteinExistence type="predicted"/>
<evidence type="ECO:0000313" key="2">
    <source>
        <dbReference type="EMBL" id="QDU69006.1"/>
    </source>
</evidence>
<dbReference type="KEGG" id="pbap:Pla133_41220"/>
<dbReference type="Proteomes" id="UP000316921">
    <property type="component" value="Chromosome"/>
</dbReference>
<dbReference type="AlphaFoldDB" id="A0A518BPW4"/>
<name>A0A518BPW4_9BACT</name>
<keyword evidence="1" id="KW-1133">Transmembrane helix</keyword>
<sequence length="247" mass="25735">MSSRSIASDTTGTLHGHLGRRGLIHRVLRSGGLASLVSGCAALLLAGCASVLLAGCASVGGEMPRPQPYTDPLPPPAGMDGVPAAIASQPADVWIQPVVDASSGRGAPVGALRDELYRGLVARLYTPIALVWGDAQLAEASASTGGFPTGAMGAEAVLEVRVLSWDASSIERSGSVFAELEARLIDPRTTPATQLWGRRLARELSVDKSRLRQSTTGELEELAIRNLGREVLGLMPQRDPVRAASQG</sequence>
<dbReference type="EMBL" id="CP036287">
    <property type="protein sequence ID" value="QDU69006.1"/>
    <property type="molecule type" value="Genomic_DNA"/>
</dbReference>
<protein>
    <recommendedName>
        <fullName evidence="4">ABC-type transport auxiliary lipoprotein component domain-containing protein</fullName>
    </recommendedName>
</protein>
<accession>A0A518BPW4</accession>
<feature type="transmembrane region" description="Helical" evidence="1">
    <location>
        <begin position="33"/>
        <end position="55"/>
    </location>
</feature>
<keyword evidence="1" id="KW-0472">Membrane</keyword>
<reference evidence="2 3" key="1">
    <citation type="submission" date="2019-02" db="EMBL/GenBank/DDBJ databases">
        <title>Deep-cultivation of Planctomycetes and their phenomic and genomic characterization uncovers novel biology.</title>
        <authorList>
            <person name="Wiegand S."/>
            <person name="Jogler M."/>
            <person name="Boedeker C."/>
            <person name="Pinto D."/>
            <person name="Vollmers J."/>
            <person name="Rivas-Marin E."/>
            <person name="Kohn T."/>
            <person name="Peeters S.H."/>
            <person name="Heuer A."/>
            <person name="Rast P."/>
            <person name="Oberbeckmann S."/>
            <person name="Bunk B."/>
            <person name="Jeske O."/>
            <person name="Meyerdierks A."/>
            <person name="Storesund J.E."/>
            <person name="Kallscheuer N."/>
            <person name="Luecker S."/>
            <person name="Lage O.M."/>
            <person name="Pohl T."/>
            <person name="Merkel B.J."/>
            <person name="Hornburger P."/>
            <person name="Mueller R.-W."/>
            <person name="Bruemmer F."/>
            <person name="Labrenz M."/>
            <person name="Spormann A.M."/>
            <person name="Op den Camp H."/>
            <person name="Overmann J."/>
            <person name="Amann R."/>
            <person name="Jetten M.S.M."/>
            <person name="Mascher T."/>
            <person name="Medema M.H."/>
            <person name="Devos D.P."/>
            <person name="Kaster A.-K."/>
            <person name="Ovreas L."/>
            <person name="Rohde M."/>
            <person name="Galperin M.Y."/>
            <person name="Jogler C."/>
        </authorList>
    </citation>
    <scope>NUCLEOTIDE SEQUENCE [LARGE SCALE GENOMIC DNA]</scope>
    <source>
        <strain evidence="2 3">Pla133</strain>
    </source>
</reference>
<dbReference type="RefSeq" id="WP_145068518.1">
    <property type="nucleotide sequence ID" value="NZ_CP036287.1"/>
</dbReference>
<evidence type="ECO:0000256" key="1">
    <source>
        <dbReference type="SAM" id="Phobius"/>
    </source>
</evidence>
<evidence type="ECO:0008006" key="4">
    <source>
        <dbReference type="Google" id="ProtNLM"/>
    </source>
</evidence>
<gene>
    <name evidence="2" type="ORF">Pla133_41220</name>
</gene>
<keyword evidence="1" id="KW-0812">Transmembrane</keyword>